<keyword evidence="4" id="KW-1185">Reference proteome</keyword>
<protein>
    <submittedName>
        <fullName evidence="3">Uncharacterized protein</fullName>
    </submittedName>
</protein>
<dbReference type="EMBL" id="BPLQ01013634">
    <property type="protein sequence ID" value="GIY73741.1"/>
    <property type="molecule type" value="Genomic_DNA"/>
</dbReference>
<feature type="signal peptide" evidence="2">
    <location>
        <begin position="1"/>
        <end position="26"/>
    </location>
</feature>
<keyword evidence="1" id="KW-1133">Transmembrane helix</keyword>
<keyword evidence="1" id="KW-0812">Transmembrane</keyword>
<keyword evidence="2" id="KW-0732">Signal</keyword>
<dbReference type="Proteomes" id="UP001054837">
    <property type="component" value="Unassembled WGS sequence"/>
</dbReference>
<sequence>MKHNSSCQTSLFGCLLILYLEEMTTSNELINPYDFGMEGKKISLSSATQRAVLWVFFWSRNLPLRRRTHTPASSLWLVSRLVSRLVCLMFFVLSHAFKVITHHRLPPPPSSEHPSPPLY</sequence>
<evidence type="ECO:0000313" key="3">
    <source>
        <dbReference type="EMBL" id="GIY73741.1"/>
    </source>
</evidence>
<dbReference type="AlphaFoldDB" id="A0AAV4VVD1"/>
<reference evidence="3 4" key="1">
    <citation type="submission" date="2021-06" db="EMBL/GenBank/DDBJ databases">
        <title>Caerostris darwini draft genome.</title>
        <authorList>
            <person name="Kono N."/>
            <person name="Arakawa K."/>
        </authorList>
    </citation>
    <scope>NUCLEOTIDE SEQUENCE [LARGE SCALE GENOMIC DNA]</scope>
</reference>
<accession>A0AAV4VVD1</accession>
<evidence type="ECO:0000313" key="4">
    <source>
        <dbReference type="Proteomes" id="UP001054837"/>
    </source>
</evidence>
<proteinExistence type="predicted"/>
<organism evidence="3 4">
    <name type="scientific">Caerostris darwini</name>
    <dbReference type="NCBI Taxonomy" id="1538125"/>
    <lineage>
        <taxon>Eukaryota</taxon>
        <taxon>Metazoa</taxon>
        <taxon>Ecdysozoa</taxon>
        <taxon>Arthropoda</taxon>
        <taxon>Chelicerata</taxon>
        <taxon>Arachnida</taxon>
        <taxon>Araneae</taxon>
        <taxon>Araneomorphae</taxon>
        <taxon>Entelegynae</taxon>
        <taxon>Araneoidea</taxon>
        <taxon>Araneidae</taxon>
        <taxon>Caerostris</taxon>
    </lineage>
</organism>
<name>A0AAV4VVD1_9ARAC</name>
<evidence type="ECO:0000256" key="1">
    <source>
        <dbReference type="SAM" id="Phobius"/>
    </source>
</evidence>
<gene>
    <name evidence="3" type="ORF">CDAR_464351</name>
</gene>
<evidence type="ECO:0000256" key="2">
    <source>
        <dbReference type="SAM" id="SignalP"/>
    </source>
</evidence>
<feature type="chain" id="PRO_5043797689" evidence="2">
    <location>
        <begin position="27"/>
        <end position="119"/>
    </location>
</feature>
<feature type="transmembrane region" description="Helical" evidence="1">
    <location>
        <begin position="81"/>
        <end position="100"/>
    </location>
</feature>
<comment type="caution">
    <text evidence="3">The sequence shown here is derived from an EMBL/GenBank/DDBJ whole genome shotgun (WGS) entry which is preliminary data.</text>
</comment>
<keyword evidence="1" id="KW-0472">Membrane</keyword>